<dbReference type="Proteomes" id="UP001365542">
    <property type="component" value="Unassembled WGS sequence"/>
</dbReference>
<accession>A0AAV9WWN5</accession>
<name>A0AAV9WWN5_9PEZI</name>
<gene>
    <name evidence="4" type="ORF">TWF694_004623</name>
</gene>
<comment type="caution">
    <text evidence="4">The sequence shown here is derived from an EMBL/GenBank/DDBJ whole genome shotgun (WGS) entry which is preliminary data.</text>
</comment>
<dbReference type="AlphaFoldDB" id="A0AAV9WWN5"/>
<protein>
    <recommendedName>
        <fullName evidence="6">Nucleoside phosphorylase domain-containing protein</fullName>
    </recommendedName>
</protein>
<dbReference type="InterPro" id="IPR056002">
    <property type="entry name" value="DUF7580"/>
</dbReference>
<feature type="domain" description="DUF7580" evidence="3">
    <location>
        <begin position="177"/>
        <end position="498"/>
    </location>
</feature>
<dbReference type="InterPro" id="IPR000845">
    <property type="entry name" value="Nucleoside_phosphorylase_d"/>
</dbReference>
<evidence type="ECO:0000313" key="4">
    <source>
        <dbReference type="EMBL" id="KAK6527640.1"/>
    </source>
</evidence>
<dbReference type="SUPFAM" id="SSF53167">
    <property type="entry name" value="Purine and uridine phosphorylases"/>
    <property type="match status" value="1"/>
</dbReference>
<sequence>MLTETLSPFELAQESFPTISEVVLKLAVETQDRTFGKLGTLLHIILLVDVSKLSHKETAAFEAKIEAALDFLERACMWPKNAGTKGHLTIEGVAVAKCRGLEGALRSFSTTIYRGLKEFSSRSHEVESLLTVLERTAIITDLTPKDLGIDSSSNKNKENIPGYPEHVNETLYLALDLHTSCECSLQHLKSAKLRLDAVEEHAGSKIPFEVLFPASPVHARESPRSEIWHETMIMVSINRPRKKKRNRPLVRIEGIELPPGEFCQHLKTKIGYCIYFNLGFENIDLVLKACNSTEKPVRNAKSTRSLSLINVLYKIGDKMTLKEKFHLAYILAKSVWQYYGSGWMKQPWTHNDIQFLEEQNPMEKSPVSSYSRYYYPNFDNDQMVNAECYLDGILLHRYPNILALAILLIEIIQGRPYDEQNYEPYGFTKIREYYRYAWSLTIGAKLDCHIIYKEVLKRCLDGKLFKDAPFDEDNPRAGIDMRRDIIYREIVLPLKRLLTACTSAPGDKKMLQATDKNISEPQLDESTHGSTDRNNGRYRSSTEVLSNRLKSNPPVIVAEEDMLSDLFRPNTIPGTQLHTSNLDISENRNSRRAERPRTRGDFEIAIICAVKPEYDAIALLVDEFWGDEGDGYGRAPGDYNTYRTGRIGRYNIVLALLPGMGKANAANVAAGFRSSFPGIEIALIVGICGAVPFYKDQEILLGDVIISGSLIQYDLGRRYTHEFRRKTTLSESLGRANADVRGLLAALNTDHGLELLEQRILYHVKDLQERARQRRRNKYEYPGADKDKLFESAYRHKHSPSFNCLTCDRCCTDIDETCDRAMREASCVELLCDENYLVSRTRLEKKLRWAGSASPSEIQQPCVHIGTVASGDIVMRSSQERDKIAKEEDVIAFEMEGAGIWDNLSCIIIKGVCDYCDSHKNKTWQNFASATAAAAMKALLEQYNHRDRSPCPLDRRAYGL</sequence>
<feature type="compositionally biased region" description="Polar residues" evidence="1">
    <location>
        <begin position="572"/>
        <end position="584"/>
    </location>
</feature>
<evidence type="ECO:0008006" key="6">
    <source>
        <dbReference type="Google" id="ProtNLM"/>
    </source>
</evidence>
<reference evidence="4 5" key="1">
    <citation type="submission" date="2019-10" db="EMBL/GenBank/DDBJ databases">
        <authorList>
            <person name="Palmer J.M."/>
        </authorList>
    </citation>
    <scope>NUCLEOTIDE SEQUENCE [LARGE SCALE GENOMIC DNA]</scope>
    <source>
        <strain evidence="4 5">TWF694</strain>
    </source>
</reference>
<dbReference type="PANTHER" id="PTHR46082">
    <property type="entry name" value="ATP/GTP-BINDING PROTEIN-RELATED"/>
    <property type="match status" value="1"/>
</dbReference>
<feature type="region of interest" description="Disordered" evidence="1">
    <location>
        <begin position="571"/>
        <end position="596"/>
    </location>
</feature>
<feature type="compositionally biased region" description="Basic and acidic residues" evidence="1">
    <location>
        <begin position="525"/>
        <end position="535"/>
    </location>
</feature>
<feature type="domain" description="Nucleoside phosphorylase" evidence="2">
    <location>
        <begin position="603"/>
        <end position="731"/>
    </location>
</feature>
<dbReference type="Gene3D" id="3.40.50.1580">
    <property type="entry name" value="Nucleoside phosphorylase domain"/>
    <property type="match status" value="1"/>
</dbReference>
<evidence type="ECO:0000313" key="5">
    <source>
        <dbReference type="Proteomes" id="UP001365542"/>
    </source>
</evidence>
<feature type="region of interest" description="Disordered" evidence="1">
    <location>
        <begin position="517"/>
        <end position="545"/>
    </location>
</feature>
<dbReference type="Pfam" id="PF01048">
    <property type="entry name" value="PNP_UDP_1"/>
    <property type="match status" value="1"/>
</dbReference>
<dbReference type="EMBL" id="JAVHJO010000015">
    <property type="protein sequence ID" value="KAK6527640.1"/>
    <property type="molecule type" value="Genomic_DNA"/>
</dbReference>
<dbReference type="InterPro" id="IPR053137">
    <property type="entry name" value="NLR-like"/>
</dbReference>
<dbReference type="Pfam" id="PF24476">
    <property type="entry name" value="DUF7580"/>
    <property type="match status" value="1"/>
</dbReference>
<proteinExistence type="predicted"/>
<dbReference type="InterPro" id="IPR035994">
    <property type="entry name" value="Nucleoside_phosphorylase_sf"/>
</dbReference>
<keyword evidence="5" id="KW-1185">Reference proteome</keyword>
<dbReference type="GO" id="GO:0003824">
    <property type="term" value="F:catalytic activity"/>
    <property type="evidence" value="ECO:0007669"/>
    <property type="project" value="InterPro"/>
</dbReference>
<evidence type="ECO:0000259" key="3">
    <source>
        <dbReference type="Pfam" id="PF24476"/>
    </source>
</evidence>
<evidence type="ECO:0000256" key="1">
    <source>
        <dbReference type="SAM" id="MobiDB-lite"/>
    </source>
</evidence>
<dbReference type="GO" id="GO:0009116">
    <property type="term" value="P:nucleoside metabolic process"/>
    <property type="evidence" value="ECO:0007669"/>
    <property type="project" value="InterPro"/>
</dbReference>
<evidence type="ECO:0000259" key="2">
    <source>
        <dbReference type="Pfam" id="PF01048"/>
    </source>
</evidence>
<feature type="compositionally biased region" description="Polar residues" evidence="1">
    <location>
        <begin position="536"/>
        <end position="545"/>
    </location>
</feature>
<dbReference type="PANTHER" id="PTHR46082:SF6">
    <property type="entry name" value="AAA+ ATPASE DOMAIN-CONTAINING PROTEIN-RELATED"/>
    <property type="match status" value="1"/>
</dbReference>
<organism evidence="4 5">
    <name type="scientific">Orbilia ellipsospora</name>
    <dbReference type="NCBI Taxonomy" id="2528407"/>
    <lineage>
        <taxon>Eukaryota</taxon>
        <taxon>Fungi</taxon>
        <taxon>Dikarya</taxon>
        <taxon>Ascomycota</taxon>
        <taxon>Pezizomycotina</taxon>
        <taxon>Orbiliomycetes</taxon>
        <taxon>Orbiliales</taxon>
        <taxon>Orbiliaceae</taxon>
        <taxon>Orbilia</taxon>
    </lineage>
</organism>
<feature type="compositionally biased region" description="Basic and acidic residues" evidence="1">
    <location>
        <begin position="585"/>
        <end position="596"/>
    </location>
</feature>